<sequence length="167" mass="17571">MTQATLAPSTLYSARSSGGNLSQGRASLPFRHHGTSNGNQHSRNSGGGRFTMHGGAGRYGPRTAQHRPGILGLGPTPRGPQCWACNQFGHIAALCPRTTRSGDDISRAFAGMHIASPLDPIWYPDTGATHHMTSDPHFLTSTTGYGSNDKVVVANGETLPIAHTGPM</sequence>
<dbReference type="InterPro" id="IPR036875">
    <property type="entry name" value="Znf_CCHC_sf"/>
</dbReference>
<evidence type="ECO:0000313" key="5">
    <source>
        <dbReference type="Proteomes" id="UP000315295"/>
    </source>
</evidence>
<dbReference type="InterPro" id="IPR054722">
    <property type="entry name" value="PolX-like_BBD"/>
</dbReference>
<dbReference type="SUPFAM" id="SSF57756">
    <property type="entry name" value="Retrovirus zinc finger-like domains"/>
    <property type="match status" value="1"/>
</dbReference>
<dbReference type="PROSITE" id="PS50158">
    <property type="entry name" value="ZF_CCHC"/>
    <property type="match status" value="1"/>
</dbReference>
<accession>A0A540MYW1</accession>
<feature type="region of interest" description="Disordered" evidence="2">
    <location>
        <begin position="1"/>
        <end position="60"/>
    </location>
</feature>
<proteinExistence type="predicted"/>
<feature type="domain" description="CCHC-type" evidence="3">
    <location>
        <begin position="82"/>
        <end position="97"/>
    </location>
</feature>
<organism evidence="4 5">
    <name type="scientific">Malus baccata</name>
    <name type="common">Siberian crab apple</name>
    <name type="synonym">Pyrus baccata</name>
    <dbReference type="NCBI Taxonomy" id="106549"/>
    <lineage>
        <taxon>Eukaryota</taxon>
        <taxon>Viridiplantae</taxon>
        <taxon>Streptophyta</taxon>
        <taxon>Embryophyta</taxon>
        <taxon>Tracheophyta</taxon>
        <taxon>Spermatophyta</taxon>
        <taxon>Magnoliopsida</taxon>
        <taxon>eudicotyledons</taxon>
        <taxon>Gunneridae</taxon>
        <taxon>Pentapetalae</taxon>
        <taxon>rosids</taxon>
        <taxon>fabids</taxon>
        <taxon>Rosales</taxon>
        <taxon>Rosaceae</taxon>
        <taxon>Amygdaloideae</taxon>
        <taxon>Maleae</taxon>
        <taxon>Malus</taxon>
    </lineage>
</organism>
<keyword evidence="1" id="KW-0479">Metal-binding</keyword>
<evidence type="ECO:0000259" key="3">
    <source>
        <dbReference type="PROSITE" id="PS50158"/>
    </source>
</evidence>
<dbReference type="Proteomes" id="UP000315295">
    <property type="component" value="Unassembled WGS sequence"/>
</dbReference>
<dbReference type="GO" id="GO:0008270">
    <property type="term" value="F:zinc ion binding"/>
    <property type="evidence" value="ECO:0007669"/>
    <property type="project" value="UniProtKB-KW"/>
</dbReference>
<dbReference type="EMBL" id="VIEB01000147">
    <property type="protein sequence ID" value="TQE03986.1"/>
    <property type="molecule type" value="Genomic_DNA"/>
</dbReference>
<evidence type="ECO:0000256" key="2">
    <source>
        <dbReference type="SAM" id="MobiDB-lite"/>
    </source>
</evidence>
<reference evidence="4 5" key="1">
    <citation type="journal article" date="2019" name="G3 (Bethesda)">
        <title>Sequencing of a Wild Apple (Malus baccata) Genome Unravels the Differences Between Cultivated and Wild Apple Species Regarding Disease Resistance and Cold Tolerance.</title>
        <authorList>
            <person name="Chen X."/>
        </authorList>
    </citation>
    <scope>NUCLEOTIDE SEQUENCE [LARGE SCALE GENOMIC DNA]</scope>
    <source>
        <strain evidence="5">cv. Shandingzi</strain>
        <tissue evidence="4">Leaves</tissue>
    </source>
</reference>
<dbReference type="InterPro" id="IPR001878">
    <property type="entry name" value="Znf_CCHC"/>
</dbReference>
<feature type="compositionally biased region" description="Polar residues" evidence="2">
    <location>
        <begin position="1"/>
        <end position="25"/>
    </location>
</feature>
<keyword evidence="5" id="KW-1185">Reference proteome</keyword>
<evidence type="ECO:0000313" key="4">
    <source>
        <dbReference type="EMBL" id="TQE03986.1"/>
    </source>
</evidence>
<dbReference type="GO" id="GO:0003676">
    <property type="term" value="F:nucleic acid binding"/>
    <property type="evidence" value="ECO:0007669"/>
    <property type="project" value="InterPro"/>
</dbReference>
<name>A0A540MYW1_MALBA</name>
<protein>
    <recommendedName>
        <fullName evidence="3">CCHC-type domain-containing protein</fullName>
    </recommendedName>
</protein>
<feature type="compositionally biased region" description="Polar residues" evidence="2">
    <location>
        <begin position="35"/>
        <end position="44"/>
    </location>
</feature>
<dbReference type="STRING" id="106549.A0A540MYW1"/>
<dbReference type="AlphaFoldDB" id="A0A540MYW1"/>
<keyword evidence="1" id="KW-0862">Zinc</keyword>
<feature type="compositionally biased region" description="Gly residues" evidence="2">
    <location>
        <begin position="45"/>
        <end position="58"/>
    </location>
</feature>
<comment type="caution">
    <text evidence="4">The sequence shown here is derived from an EMBL/GenBank/DDBJ whole genome shotgun (WGS) entry which is preliminary data.</text>
</comment>
<keyword evidence="1" id="KW-0863">Zinc-finger</keyword>
<evidence type="ECO:0000256" key="1">
    <source>
        <dbReference type="PROSITE-ProRule" id="PRU00047"/>
    </source>
</evidence>
<dbReference type="Pfam" id="PF22936">
    <property type="entry name" value="Pol_BBD"/>
    <property type="match status" value="1"/>
</dbReference>
<gene>
    <name evidence="4" type="ORF">C1H46_010357</name>
</gene>